<gene>
    <name evidence="2" type="ORF">S01H4_60856</name>
</gene>
<keyword evidence="1" id="KW-1133">Transmembrane helix</keyword>
<proteinExistence type="predicted"/>
<organism evidence="2">
    <name type="scientific">marine sediment metagenome</name>
    <dbReference type="NCBI Taxonomy" id="412755"/>
    <lineage>
        <taxon>unclassified sequences</taxon>
        <taxon>metagenomes</taxon>
        <taxon>ecological metagenomes</taxon>
    </lineage>
</organism>
<name>X1CFW0_9ZZZZ</name>
<protein>
    <submittedName>
        <fullName evidence="2">Uncharacterized protein</fullName>
    </submittedName>
</protein>
<feature type="non-terminal residue" evidence="2">
    <location>
        <position position="125"/>
    </location>
</feature>
<keyword evidence="1" id="KW-0812">Transmembrane</keyword>
<evidence type="ECO:0000313" key="2">
    <source>
        <dbReference type="EMBL" id="GAH06537.1"/>
    </source>
</evidence>
<comment type="caution">
    <text evidence="2">The sequence shown here is derived from an EMBL/GenBank/DDBJ whole genome shotgun (WGS) entry which is preliminary data.</text>
</comment>
<keyword evidence="1" id="KW-0472">Membrane</keyword>
<dbReference type="EMBL" id="BART01035970">
    <property type="protein sequence ID" value="GAH06537.1"/>
    <property type="molecule type" value="Genomic_DNA"/>
</dbReference>
<feature type="transmembrane region" description="Helical" evidence="1">
    <location>
        <begin position="93"/>
        <end position="117"/>
    </location>
</feature>
<evidence type="ECO:0000256" key="1">
    <source>
        <dbReference type="SAM" id="Phobius"/>
    </source>
</evidence>
<feature type="transmembrane region" description="Helical" evidence="1">
    <location>
        <begin position="62"/>
        <end position="84"/>
    </location>
</feature>
<dbReference type="AlphaFoldDB" id="X1CFW0"/>
<sequence>MIYGKASKPFVYRVLLPAAVRVLSAPVPQTLRNTISNTIEDNISLNKLFIKLKWEKELAVEYSFAMLIMFLSLWGFSIAVRYLFTLFYNASSWLADSVSVLALLGLPTMFQYTSFIYDFPLLFLY</sequence>
<reference evidence="2" key="1">
    <citation type="journal article" date="2014" name="Front. Microbiol.">
        <title>High frequency of phylogenetically diverse reductive dehalogenase-homologous genes in deep subseafloor sedimentary metagenomes.</title>
        <authorList>
            <person name="Kawai M."/>
            <person name="Futagami T."/>
            <person name="Toyoda A."/>
            <person name="Takaki Y."/>
            <person name="Nishi S."/>
            <person name="Hori S."/>
            <person name="Arai W."/>
            <person name="Tsubouchi T."/>
            <person name="Morono Y."/>
            <person name="Uchiyama I."/>
            <person name="Ito T."/>
            <person name="Fujiyama A."/>
            <person name="Inagaki F."/>
            <person name="Takami H."/>
        </authorList>
    </citation>
    <scope>NUCLEOTIDE SEQUENCE</scope>
    <source>
        <strain evidence="2">Expedition CK06-06</strain>
    </source>
</reference>
<accession>X1CFW0</accession>